<protein>
    <submittedName>
        <fullName evidence="11">Uncharacterized protein</fullName>
    </submittedName>
</protein>
<keyword evidence="7" id="KW-0539">Nucleus</keyword>
<keyword evidence="12" id="KW-1185">Reference proteome</keyword>
<dbReference type="InterPro" id="IPR014908">
    <property type="entry name" value="Nucleoporin_Nup133/Nup155_N"/>
</dbReference>
<feature type="domain" description="Nucleoporin Nup133/Nup155-like C-terminal" evidence="9">
    <location>
        <begin position="607"/>
        <end position="1126"/>
    </location>
</feature>
<evidence type="ECO:0000313" key="12">
    <source>
        <dbReference type="Proteomes" id="UP001497453"/>
    </source>
</evidence>
<dbReference type="Pfam" id="PF08801">
    <property type="entry name" value="Nucleoporin_N"/>
    <property type="match status" value="1"/>
</dbReference>
<name>A0ABP1D9L7_9APHY</name>
<proteinExistence type="inferred from homology"/>
<dbReference type="SUPFAM" id="SSF117289">
    <property type="entry name" value="Nucleoporin domain"/>
    <property type="match status" value="1"/>
</dbReference>
<dbReference type="Gene3D" id="1.20.58.1380">
    <property type="match status" value="1"/>
</dbReference>
<evidence type="ECO:0000256" key="7">
    <source>
        <dbReference type="ARBA" id="ARBA00023242"/>
    </source>
</evidence>
<evidence type="ECO:0000256" key="3">
    <source>
        <dbReference type="ARBA" id="ARBA00022448"/>
    </source>
</evidence>
<accession>A0ABP1D9L7</accession>
<evidence type="ECO:0000256" key="5">
    <source>
        <dbReference type="ARBA" id="ARBA00022927"/>
    </source>
</evidence>
<gene>
    <name evidence="11" type="ORF">GFSPODELE1_LOCUS5050</name>
</gene>
<dbReference type="InterPro" id="IPR007187">
    <property type="entry name" value="Nucleoporin_Nup133/Nup155_C"/>
</dbReference>
<evidence type="ECO:0000259" key="10">
    <source>
        <dbReference type="Pfam" id="PF08801"/>
    </source>
</evidence>
<evidence type="ECO:0000256" key="1">
    <source>
        <dbReference type="ARBA" id="ARBA00004259"/>
    </source>
</evidence>
<sequence length="1194" mass="134638">MTTFTPPTPRRTVPRRSTPGATPPPPRRRRMPSSKQPSRFATPVRAPSFREDSVLSGMDVDEESELYEHATKSEIIFSKSDEMQVTFYAHLPAEVKQILHNANFYRDAYTGDIDTLTGFALVASAETCFVWNYSQALAGTPTCYIFGCPQEGISMTMSTPFHALVPYGPSREPGLILMNSAGQIRFWESLASGLAGGEHWTASTLDLYDEESVTTLTRADPQTFIASTSLGRLFRLTLTSSGGKYHLSPRSFSRLQSSLSLSRFFPTFFSSSVSGDLPYETGNISAVALREHTTEIPSGRDVWALIDFRIQRWTMSAEGWEELELDEDIASLVRPAIRAKFDTAPKDDAELDLELLDLKLLSANEILLLVSYAGQEDLSTSNMEISSLPRRIYALLQISSAGGSFEVDGIRSVPYQSTSSSGAPMHPRMQLILHGRLITIQFGDTVTICARENEYMDRLELKSASDRTLGVGIVEGESEFLVLTAATLMKAYIDVDAVAQFDPEFGRANLIKSTMTQAILYGSHVDNPLHFSFPPEVDGEALIAGAEQLSQAILESDHKVVRPNPDLSAQITHRIERLEFLIKFINDNAVLTKMSQRCRQRLETDVEKMNAAQNLWLKYNQYLSSGHARNVLSEAVYHYMTEVGEGHHEDLMRAFFRLKVDGLGDILPKVLSVVRESAHDLTRSLLDAVPQANEVVLTILDTAKSIRQYNFGQYGLVEPLINPWTSQLAIIDIVSELFNLTTKLVERPASEAEPSMSRLQIRKQLPQLASVLFACYHERLQWVRSPMASSEVGFERERSVLEERFRYARSEILETLRRDGFSSEAFQLAEVYRDFRSLASLCNKEKIYPPQENPNAQRIHLYIDKFKEAFTTELFQWYIEHELRTMFAQEQNEYLDRFFAEHPYPNISWIHHLGKGRYDIATEALLDQADHATELSSKHLMLSIGKLSYLALLHEDVPPTLNENVLNAFHDGLDFVSVHETMIDNLRSALDTVRTKQSLEQQVDTIAKSQASSLSERRALYSIFKQLVRRLLQGKALSVEDAADVLSMKDNDDRLDDYITALHLLATAKQMLPARRLSALRSVWRRIYLHDDWDRIRQTANVPDEEVNERFRSTALYAAMQATTYGLSTNALEPDATLVIPSFEEISTRWPGIPAEEVAAIQKDYEADVQEVAALNLGDAFIRVKDLVAQDQNV</sequence>
<comment type="subcellular location">
    <subcellularLocation>
        <location evidence="1">Nucleus envelope</location>
    </subcellularLocation>
</comment>
<evidence type="ECO:0000256" key="6">
    <source>
        <dbReference type="ARBA" id="ARBA00023010"/>
    </source>
</evidence>
<feature type="domain" description="Nucleoporin Nup133/Nup155-like N-terminal" evidence="10">
    <location>
        <begin position="80"/>
        <end position="373"/>
    </location>
</feature>
<evidence type="ECO:0000313" key="11">
    <source>
        <dbReference type="EMBL" id="CAL1704553.1"/>
    </source>
</evidence>
<feature type="region of interest" description="Disordered" evidence="8">
    <location>
        <begin position="1"/>
        <end position="46"/>
    </location>
</feature>
<organism evidence="11 12">
    <name type="scientific">Somion occarium</name>
    <dbReference type="NCBI Taxonomy" id="3059160"/>
    <lineage>
        <taxon>Eukaryota</taxon>
        <taxon>Fungi</taxon>
        <taxon>Dikarya</taxon>
        <taxon>Basidiomycota</taxon>
        <taxon>Agaricomycotina</taxon>
        <taxon>Agaricomycetes</taxon>
        <taxon>Polyporales</taxon>
        <taxon>Cerrenaceae</taxon>
        <taxon>Somion</taxon>
    </lineage>
</organism>
<keyword evidence="6" id="KW-0811">Translocation</keyword>
<dbReference type="Gene3D" id="2.130.10.10">
    <property type="entry name" value="YVTN repeat-like/Quinoprotein amine dehydrogenase"/>
    <property type="match status" value="1"/>
</dbReference>
<evidence type="ECO:0000256" key="8">
    <source>
        <dbReference type="SAM" id="MobiDB-lite"/>
    </source>
</evidence>
<dbReference type="Pfam" id="PF03177">
    <property type="entry name" value="Nucleoporin_C"/>
    <property type="match status" value="1"/>
</dbReference>
<dbReference type="InterPro" id="IPR037624">
    <property type="entry name" value="Nup133-like"/>
</dbReference>
<evidence type="ECO:0000256" key="2">
    <source>
        <dbReference type="ARBA" id="ARBA00005569"/>
    </source>
</evidence>
<evidence type="ECO:0000259" key="9">
    <source>
        <dbReference type="Pfam" id="PF03177"/>
    </source>
</evidence>
<keyword evidence="5" id="KW-0653">Protein transport</keyword>
<dbReference type="EMBL" id="OZ037946">
    <property type="protein sequence ID" value="CAL1704553.1"/>
    <property type="molecule type" value="Genomic_DNA"/>
</dbReference>
<dbReference type="PANTHER" id="PTHR13405:SF11">
    <property type="entry name" value="NUCLEAR PORE COMPLEX PROTEIN NUP133"/>
    <property type="match status" value="1"/>
</dbReference>
<evidence type="ECO:0000256" key="4">
    <source>
        <dbReference type="ARBA" id="ARBA00022816"/>
    </source>
</evidence>
<dbReference type="PANTHER" id="PTHR13405">
    <property type="entry name" value="NUCLEAR PORE COMPLEX PROTEIN NUP133"/>
    <property type="match status" value="1"/>
</dbReference>
<keyword evidence="4" id="KW-0509">mRNA transport</keyword>
<comment type="similarity">
    <text evidence="2">Belongs to the nucleoporin Nup133 family.</text>
</comment>
<dbReference type="Proteomes" id="UP001497453">
    <property type="component" value="Chromosome 3"/>
</dbReference>
<dbReference type="InterPro" id="IPR015943">
    <property type="entry name" value="WD40/YVTN_repeat-like_dom_sf"/>
</dbReference>
<keyword evidence="3" id="KW-0813">Transport</keyword>
<reference evidence="12" key="1">
    <citation type="submission" date="2024-04" db="EMBL/GenBank/DDBJ databases">
        <authorList>
            <person name="Shaw F."/>
            <person name="Minotto A."/>
        </authorList>
    </citation>
    <scope>NUCLEOTIDE SEQUENCE [LARGE SCALE GENOMIC DNA]</scope>
</reference>